<dbReference type="AlphaFoldDB" id="A0A9D4U7U3"/>
<proteinExistence type="predicted"/>
<dbReference type="InterPro" id="IPR011990">
    <property type="entry name" value="TPR-like_helical_dom_sf"/>
</dbReference>
<dbReference type="OrthoDB" id="1740356at2759"/>
<accession>A0A9D4U7U3</accession>
<dbReference type="SMART" id="SM00671">
    <property type="entry name" value="SEL1"/>
    <property type="match status" value="1"/>
</dbReference>
<evidence type="ECO:0008006" key="5">
    <source>
        <dbReference type="Google" id="ProtNLM"/>
    </source>
</evidence>
<feature type="region of interest" description="Disordered" evidence="1">
    <location>
        <begin position="55"/>
        <end position="87"/>
    </location>
</feature>
<evidence type="ECO:0000256" key="2">
    <source>
        <dbReference type="SAM" id="SignalP"/>
    </source>
</evidence>
<evidence type="ECO:0000313" key="3">
    <source>
        <dbReference type="EMBL" id="KAI5063096.1"/>
    </source>
</evidence>
<reference evidence="3" key="1">
    <citation type="submission" date="2021-01" db="EMBL/GenBank/DDBJ databases">
        <title>Adiantum capillus-veneris genome.</title>
        <authorList>
            <person name="Fang Y."/>
            <person name="Liao Q."/>
        </authorList>
    </citation>
    <scope>NUCLEOTIDE SEQUENCE</scope>
    <source>
        <strain evidence="3">H3</strain>
        <tissue evidence="3">Leaf</tissue>
    </source>
</reference>
<dbReference type="PANTHER" id="PTHR45084:SF1">
    <property type="entry name" value="ERAD-ASSOCIATED E3 UBIQUITIN-PROTEIN LIGASE COMPONENT HRD3A-RELATED"/>
    <property type="match status" value="1"/>
</dbReference>
<evidence type="ECO:0000313" key="4">
    <source>
        <dbReference type="Proteomes" id="UP000886520"/>
    </source>
</evidence>
<dbReference type="InterPro" id="IPR044623">
    <property type="entry name" value="HRD3"/>
</dbReference>
<organism evidence="3 4">
    <name type="scientific">Adiantum capillus-veneris</name>
    <name type="common">Maidenhair fern</name>
    <dbReference type="NCBI Taxonomy" id="13818"/>
    <lineage>
        <taxon>Eukaryota</taxon>
        <taxon>Viridiplantae</taxon>
        <taxon>Streptophyta</taxon>
        <taxon>Embryophyta</taxon>
        <taxon>Tracheophyta</taxon>
        <taxon>Polypodiopsida</taxon>
        <taxon>Polypodiidae</taxon>
        <taxon>Polypodiales</taxon>
        <taxon>Pteridineae</taxon>
        <taxon>Pteridaceae</taxon>
        <taxon>Vittarioideae</taxon>
        <taxon>Adiantum</taxon>
    </lineage>
</organism>
<evidence type="ECO:0000256" key="1">
    <source>
        <dbReference type="SAM" id="MobiDB-lite"/>
    </source>
</evidence>
<dbReference type="GO" id="GO:0036503">
    <property type="term" value="P:ERAD pathway"/>
    <property type="evidence" value="ECO:0007669"/>
    <property type="project" value="InterPro"/>
</dbReference>
<sequence length="225" mass="24250">MSLRAARLAPKQRILFAFLAALIILLLSGTSVSARKNQRKLVLIFNDQEARKAGRESLNAEASSAPSDDATQEASDQQDDFNDPDDFRLEDLDPGSWKIIAEGYANGEPNEGNGSKGEEDASMAAAQALYIAGVRKLLDAVSAGDPDGLSESVDRFQKAAQAGHAHAQSTLAFLYRSGIGVEHNGAKAFLYHSFAAGSGNYQSKLALAYSYFHQQVFSLFTFVLI</sequence>
<protein>
    <recommendedName>
        <fullName evidence="5">Sel1 repeat family protein</fullName>
    </recommendedName>
</protein>
<name>A0A9D4U7U3_ADICA</name>
<keyword evidence="4" id="KW-1185">Reference proteome</keyword>
<comment type="caution">
    <text evidence="3">The sequence shown here is derived from an EMBL/GenBank/DDBJ whole genome shotgun (WGS) entry which is preliminary data.</text>
</comment>
<dbReference type="SUPFAM" id="SSF81901">
    <property type="entry name" value="HCP-like"/>
    <property type="match status" value="1"/>
</dbReference>
<dbReference type="Gene3D" id="1.25.40.10">
    <property type="entry name" value="Tetratricopeptide repeat domain"/>
    <property type="match status" value="1"/>
</dbReference>
<dbReference type="EMBL" id="JABFUD020000021">
    <property type="protein sequence ID" value="KAI5063096.1"/>
    <property type="molecule type" value="Genomic_DNA"/>
</dbReference>
<gene>
    <name evidence="3" type="ORF">GOP47_0021643</name>
</gene>
<feature type="chain" id="PRO_5039455982" description="Sel1 repeat family protein" evidence="2">
    <location>
        <begin position="35"/>
        <end position="225"/>
    </location>
</feature>
<dbReference type="Proteomes" id="UP000886520">
    <property type="component" value="Chromosome 21"/>
</dbReference>
<dbReference type="PANTHER" id="PTHR45084">
    <property type="entry name" value="ERAD-ASSOCIATED E3 UBIQUITIN-PROTEIN LIGASE COMPONENT HRD3A-RELATED"/>
    <property type="match status" value="1"/>
</dbReference>
<dbReference type="InterPro" id="IPR006597">
    <property type="entry name" value="Sel1-like"/>
</dbReference>
<feature type="signal peptide" evidence="2">
    <location>
        <begin position="1"/>
        <end position="34"/>
    </location>
</feature>
<keyword evidence="2" id="KW-0732">Signal</keyword>